<dbReference type="InterPro" id="IPR029044">
    <property type="entry name" value="Nucleotide-diphossugar_trans"/>
</dbReference>
<evidence type="ECO:0000313" key="3">
    <source>
        <dbReference type="Proteomes" id="UP000703269"/>
    </source>
</evidence>
<keyword evidence="1" id="KW-0812">Transmembrane</keyword>
<reference evidence="2 3" key="1">
    <citation type="submission" date="2021-08" db="EMBL/GenBank/DDBJ databases">
        <title>Draft Genome Sequence of Phanerochaete sordida strain YK-624.</title>
        <authorList>
            <person name="Mori T."/>
            <person name="Dohra H."/>
            <person name="Suzuki T."/>
            <person name="Kawagishi H."/>
            <person name="Hirai H."/>
        </authorList>
    </citation>
    <scope>NUCLEOTIDE SEQUENCE [LARGE SCALE GENOMIC DNA]</scope>
    <source>
        <strain evidence="2 3">YK-624</strain>
    </source>
</reference>
<dbReference type="EMBL" id="BPQB01000022">
    <property type="protein sequence ID" value="GJE91687.1"/>
    <property type="molecule type" value="Genomic_DNA"/>
</dbReference>
<dbReference type="Gene3D" id="3.90.550.10">
    <property type="entry name" value="Spore Coat Polysaccharide Biosynthesis Protein SpsA, Chain A"/>
    <property type="match status" value="1"/>
</dbReference>
<keyword evidence="1" id="KW-1133">Transmembrane helix</keyword>
<gene>
    <name evidence="2" type="ORF">PsYK624_078370</name>
</gene>
<dbReference type="InterPro" id="IPR050587">
    <property type="entry name" value="GNT1/Glycosyltrans_8"/>
</dbReference>
<dbReference type="AlphaFoldDB" id="A0A9P3G9E9"/>
<name>A0A9P3G9E9_9APHY</name>
<sequence>MRFWAPFARKPGYMRLPAGPLYDAGSPAPYKSLYKTACVALVVLVLSIALNCYLLFSNHERWPAAFEDFQQLKDYPLLNRSLVPTSIYHPNETAFVTTLYSDSYAPAVAALGHSLRKTNTPARLLVLYFPDTVSQKALCVATASGFVPQPVARIAPPDDGRGMNPHFADQYTKLALWTLDALPAPVRAAVYLDADTLALGALDELFAQPYALAAAPDVYFSTDVNAGVLALHPDTALHAAMRGALALARFPREYAEQAFLNSFFAADMLRLPLAYNGNIALKKRAPRVWAALRAQMRVIHYTDTKPFISHSWKEVPLDRLHERVRAAGRENGGIFKEEMDYWEVVWRDTLATYSDHLSQC</sequence>
<dbReference type="PANTHER" id="PTHR11183">
    <property type="entry name" value="GLYCOGENIN SUBFAMILY MEMBER"/>
    <property type="match status" value="1"/>
</dbReference>
<comment type="caution">
    <text evidence="2">The sequence shown here is derived from an EMBL/GenBank/DDBJ whole genome shotgun (WGS) entry which is preliminary data.</text>
</comment>
<keyword evidence="1" id="KW-0472">Membrane</keyword>
<dbReference type="SUPFAM" id="SSF53448">
    <property type="entry name" value="Nucleotide-diphospho-sugar transferases"/>
    <property type="match status" value="1"/>
</dbReference>
<feature type="transmembrane region" description="Helical" evidence="1">
    <location>
        <begin position="33"/>
        <end position="56"/>
    </location>
</feature>
<dbReference type="Proteomes" id="UP000703269">
    <property type="component" value="Unassembled WGS sequence"/>
</dbReference>
<protein>
    <submittedName>
        <fullName evidence="2">Glycosyltransferase family 8 protein</fullName>
    </submittedName>
</protein>
<proteinExistence type="predicted"/>
<evidence type="ECO:0000256" key="1">
    <source>
        <dbReference type="SAM" id="Phobius"/>
    </source>
</evidence>
<dbReference type="OrthoDB" id="2014201at2759"/>
<accession>A0A9P3G9E9</accession>
<organism evidence="2 3">
    <name type="scientific">Phanerochaete sordida</name>
    <dbReference type="NCBI Taxonomy" id="48140"/>
    <lineage>
        <taxon>Eukaryota</taxon>
        <taxon>Fungi</taxon>
        <taxon>Dikarya</taxon>
        <taxon>Basidiomycota</taxon>
        <taxon>Agaricomycotina</taxon>
        <taxon>Agaricomycetes</taxon>
        <taxon>Polyporales</taxon>
        <taxon>Phanerochaetaceae</taxon>
        <taxon>Phanerochaete</taxon>
    </lineage>
</organism>
<evidence type="ECO:0000313" key="2">
    <source>
        <dbReference type="EMBL" id="GJE91687.1"/>
    </source>
</evidence>
<keyword evidence="3" id="KW-1185">Reference proteome</keyword>